<evidence type="ECO:0000256" key="2">
    <source>
        <dbReference type="SAM" id="MobiDB-lite"/>
    </source>
</evidence>
<reference evidence="3" key="1">
    <citation type="journal article" date="2020" name="bioRxiv">
        <title>Whole genome comparisons of ergot fungi reveals the divergence and evolution of species within the genus Claviceps are the result of varying mechanisms driving genome evolution and host range expansion.</title>
        <authorList>
            <person name="Wyka S.A."/>
            <person name="Mondo S.J."/>
            <person name="Liu M."/>
            <person name="Dettman J."/>
            <person name="Nalam V."/>
            <person name="Broders K.D."/>
        </authorList>
    </citation>
    <scope>NUCLEOTIDE SEQUENCE</scope>
    <source>
        <strain evidence="3">CCC 489</strain>
    </source>
</reference>
<organism evidence="3 4">
    <name type="scientific">Claviceps africana</name>
    <dbReference type="NCBI Taxonomy" id="83212"/>
    <lineage>
        <taxon>Eukaryota</taxon>
        <taxon>Fungi</taxon>
        <taxon>Dikarya</taxon>
        <taxon>Ascomycota</taxon>
        <taxon>Pezizomycotina</taxon>
        <taxon>Sordariomycetes</taxon>
        <taxon>Hypocreomycetidae</taxon>
        <taxon>Hypocreales</taxon>
        <taxon>Clavicipitaceae</taxon>
        <taxon>Claviceps</taxon>
    </lineage>
</organism>
<feature type="compositionally biased region" description="Acidic residues" evidence="2">
    <location>
        <begin position="230"/>
        <end position="239"/>
    </location>
</feature>
<feature type="compositionally biased region" description="Acidic residues" evidence="2">
    <location>
        <begin position="312"/>
        <end position="326"/>
    </location>
</feature>
<accession>A0A8K0JAA9</accession>
<evidence type="ECO:0000313" key="4">
    <source>
        <dbReference type="Proteomes" id="UP000811619"/>
    </source>
</evidence>
<evidence type="ECO:0000256" key="1">
    <source>
        <dbReference type="ARBA" id="ARBA00009207"/>
    </source>
</evidence>
<feature type="compositionally biased region" description="Basic and acidic residues" evidence="2">
    <location>
        <begin position="339"/>
        <end position="353"/>
    </location>
</feature>
<sequence length="497" mass="52975">MDADHETETLIKIASGEPIDEASWLELRPLLLARLDKIAHHDFSIPRLPPPRPRLVTVTATATANTSTTAADQNTTDGGGRAGSQEADKENAPTGADVSGELPKQINDMLLDINKHLETFRSYPPHTIQRLAELLLRPKAQYRALAPYLHAVDRVVRVSSTTNTYPLPPAIFDMSKLGPNGEDARNGDAAAAHVAWSNPTVAALGTDESLGGALLTPIPWLTRRSPEGSNDGEGEENEEMPTAAGGAQIHSEATETIDGPNGVGSIETVSVSVNGIPSTGHHTRGVTQGELLRQEQRAGVVPVSQLERAQEPEPEPEPEPERDDDGQPPSRQGQQEQPGQERHGQGQDKDQEKQQQQQQQQQQDSDVVGQTDDDDEVPHARGPDKIGIEDTGPQGNTASYMEQDGSVSMQRIDVEAALGRKDGPEQQSALSSSAVTDDDDDDGASSASSAEIAATKREAQQDLGGDHKKMKKDGTTPPAGEADDDASSAENGRVDVG</sequence>
<dbReference type="Proteomes" id="UP000811619">
    <property type="component" value="Unassembled WGS sequence"/>
</dbReference>
<dbReference type="GO" id="GO:0019888">
    <property type="term" value="F:protein phosphatase regulator activity"/>
    <property type="evidence" value="ECO:0007669"/>
    <property type="project" value="InterPro"/>
</dbReference>
<feature type="compositionally biased region" description="Polar residues" evidence="2">
    <location>
        <begin position="393"/>
        <end position="409"/>
    </location>
</feature>
<keyword evidence="4" id="KW-1185">Reference proteome</keyword>
<dbReference type="EMBL" id="SRPY01000130">
    <property type="protein sequence ID" value="KAG5928241.1"/>
    <property type="molecule type" value="Genomic_DNA"/>
</dbReference>
<proteinExistence type="inferred from homology"/>
<evidence type="ECO:0000313" key="3">
    <source>
        <dbReference type="EMBL" id="KAG5928241.1"/>
    </source>
</evidence>
<feature type="compositionally biased region" description="Basic and acidic residues" evidence="2">
    <location>
        <begin position="412"/>
        <end position="424"/>
    </location>
</feature>
<dbReference type="PANTHER" id="PTHR16487">
    <property type="entry name" value="PPP4R2-RELATED PROTEIN"/>
    <property type="match status" value="1"/>
</dbReference>
<feature type="compositionally biased region" description="Low complexity" evidence="2">
    <location>
        <begin position="444"/>
        <end position="453"/>
    </location>
</feature>
<gene>
    <name evidence="3" type="ORF">E4U42_001074</name>
</gene>
<dbReference type="AlphaFoldDB" id="A0A8K0JAA9"/>
<dbReference type="GO" id="GO:0005737">
    <property type="term" value="C:cytoplasm"/>
    <property type="evidence" value="ECO:0007669"/>
    <property type="project" value="TreeGrafter"/>
</dbReference>
<dbReference type="PANTHER" id="PTHR16487:SF0">
    <property type="entry name" value="PROTEIN PHOSPHATASE 4 REGULATORY SUBUNIT 2-RELATED"/>
    <property type="match status" value="1"/>
</dbReference>
<evidence type="ECO:0008006" key="5">
    <source>
        <dbReference type="Google" id="ProtNLM"/>
    </source>
</evidence>
<feature type="compositionally biased region" description="Low complexity" evidence="2">
    <location>
        <begin position="327"/>
        <end position="338"/>
    </location>
</feature>
<name>A0A8K0JAA9_9HYPO</name>
<protein>
    <recommendedName>
        <fullName evidence="5">PPP4R2-domain-containing protein</fullName>
    </recommendedName>
</protein>
<feature type="region of interest" description="Disordered" evidence="2">
    <location>
        <begin position="61"/>
        <end position="101"/>
    </location>
</feature>
<feature type="compositionally biased region" description="Low complexity" evidence="2">
    <location>
        <begin position="61"/>
        <end position="76"/>
    </location>
</feature>
<comment type="caution">
    <text evidence="3">The sequence shown here is derived from an EMBL/GenBank/DDBJ whole genome shotgun (WGS) entry which is preliminary data.</text>
</comment>
<feature type="compositionally biased region" description="Basic and acidic residues" evidence="2">
    <location>
        <begin position="454"/>
        <end position="467"/>
    </location>
</feature>
<feature type="compositionally biased region" description="Low complexity" evidence="2">
    <location>
        <begin position="354"/>
        <end position="370"/>
    </location>
</feature>
<dbReference type="GO" id="GO:0005634">
    <property type="term" value="C:nucleus"/>
    <property type="evidence" value="ECO:0007669"/>
    <property type="project" value="TreeGrafter"/>
</dbReference>
<feature type="region of interest" description="Disordered" evidence="2">
    <location>
        <begin position="273"/>
        <end position="497"/>
    </location>
</feature>
<dbReference type="GO" id="GO:0030289">
    <property type="term" value="C:protein phosphatase 4 complex"/>
    <property type="evidence" value="ECO:0007669"/>
    <property type="project" value="InterPro"/>
</dbReference>
<dbReference type="InterPro" id="IPR015267">
    <property type="entry name" value="PPP4R2"/>
</dbReference>
<dbReference type="OrthoDB" id="341898at2759"/>
<feature type="compositionally biased region" description="Basic and acidic residues" evidence="2">
    <location>
        <begin position="377"/>
        <end position="388"/>
    </location>
</feature>
<feature type="region of interest" description="Disordered" evidence="2">
    <location>
        <begin position="217"/>
        <end position="246"/>
    </location>
</feature>
<comment type="similarity">
    <text evidence="1">Belongs to the PPP4R2 family.</text>
</comment>
<dbReference type="Pfam" id="PF09184">
    <property type="entry name" value="PPP4R2"/>
    <property type="match status" value="1"/>
</dbReference>